<dbReference type="EMBL" id="MU001792">
    <property type="protein sequence ID" value="KAF2798061.1"/>
    <property type="molecule type" value="Genomic_DNA"/>
</dbReference>
<dbReference type="GO" id="GO:0006351">
    <property type="term" value="P:DNA-templated transcription"/>
    <property type="evidence" value="ECO:0007669"/>
    <property type="project" value="InterPro"/>
</dbReference>
<evidence type="ECO:0000259" key="7">
    <source>
        <dbReference type="PROSITE" id="PS50048"/>
    </source>
</evidence>
<evidence type="ECO:0000256" key="5">
    <source>
        <dbReference type="ARBA" id="ARBA00023242"/>
    </source>
</evidence>
<dbReference type="Pfam" id="PF04082">
    <property type="entry name" value="Fungal_trans"/>
    <property type="match status" value="1"/>
</dbReference>
<reference evidence="8" key="1">
    <citation type="journal article" date="2020" name="Stud. Mycol.">
        <title>101 Dothideomycetes genomes: a test case for predicting lifestyles and emergence of pathogens.</title>
        <authorList>
            <person name="Haridas S."/>
            <person name="Albert R."/>
            <person name="Binder M."/>
            <person name="Bloem J."/>
            <person name="Labutti K."/>
            <person name="Salamov A."/>
            <person name="Andreopoulos B."/>
            <person name="Baker S."/>
            <person name="Barry K."/>
            <person name="Bills G."/>
            <person name="Bluhm B."/>
            <person name="Cannon C."/>
            <person name="Castanera R."/>
            <person name="Culley D."/>
            <person name="Daum C."/>
            <person name="Ezra D."/>
            <person name="Gonzalez J."/>
            <person name="Henrissat B."/>
            <person name="Kuo A."/>
            <person name="Liang C."/>
            <person name="Lipzen A."/>
            <person name="Lutzoni F."/>
            <person name="Magnuson J."/>
            <person name="Mondo S."/>
            <person name="Nolan M."/>
            <person name="Ohm R."/>
            <person name="Pangilinan J."/>
            <person name="Park H.-J."/>
            <person name="Ramirez L."/>
            <person name="Alfaro M."/>
            <person name="Sun H."/>
            <person name="Tritt A."/>
            <person name="Yoshinaga Y."/>
            <person name="Zwiers L.-H."/>
            <person name="Turgeon B."/>
            <person name="Goodwin S."/>
            <person name="Spatafora J."/>
            <person name="Crous P."/>
            <person name="Grigoriev I."/>
        </authorList>
    </citation>
    <scope>NUCLEOTIDE SEQUENCE</scope>
    <source>
        <strain evidence="8">CBS 109.77</strain>
    </source>
</reference>
<feature type="region of interest" description="Disordered" evidence="6">
    <location>
        <begin position="118"/>
        <end position="156"/>
    </location>
</feature>
<feature type="compositionally biased region" description="Polar residues" evidence="6">
    <location>
        <begin position="119"/>
        <end position="130"/>
    </location>
</feature>
<dbReference type="GO" id="GO:0000981">
    <property type="term" value="F:DNA-binding transcription factor activity, RNA polymerase II-specific"/>
    <property type="evidence" value="ECO:0007669"/>
    <property type="project" value="InterPro"/>
</dbReference>
<dbReference type="PANTHER" id="PTHR47338">
    <property type="entry name" value="ZN(II)2CYS6 TRANSCRIPTION FACTOR (EUROFUNG)-RELATED"/>
    <property type="match status" value="1"/>
</dbReference>
<evidence type="ECO:0000256" key="4">
    <source>
        <dbReference type="ARBA" id="ARBA00023163"/>
    </source>
</evidence>
<dbReference type="CDD" id="cd12148">
    <property type="entry name" value="fungal_TF_MHR"/>
    <property type="match status" value="1"/>
</dbReference>
<evidence type="ECO:0000256" key="6">
    <source>
        <dbReference type="SAM" id="MobiDB-lite"/>
    </source>
</evidence>
<dbReference type="InterPro" id="IPR036864">
    <property type="entry name" value="Zn2-C6_fun-type_DNA-bd_sf"/>
</dbReference>
<keyword evidence="5" id="KW-0539">Nucleus</keyword>
<keyword evidence="4" id="KW-0804">Transcription</keyword>
<protein>
    <recommendedName>
        <fullName evidence="7">Zn(2)-C6 fungal-type domain-containing protein</fullName>
    </recommendedName>
</protein>
<proteinExistence type="predicted"/>
<dbReference type="PROSITE" id="PS00463">
    <property type="entry name" value="ZN2_CY6_FUNGAL_1"/>
    <property type="match status" value="1"/>
</dbReference>
<evidence type="ECO:0000256" key="2">
    <source>
        <dbReference type="ARBA" id="ARBA00022723"/>
    </source>
</evidence>
<dbReference type="InterPro" id="IPR050815">
    <property type="entry name" value="TF_fung"/>
</dbReference>
<dbReference type="PANTHER" id="PTHR47338:SF23">
    <property type="entry name" value="ZN(II)2CYS6 TRANSCRIPTION FACTOR (EUROFUNG)"/>
    <property type="match status" value="1"/>
</dbReference>
<dbReference type="SMART" id="SM00066">
    <property type="entry name" value="GAL4"/>
    <property type="match status" value="1"/>
</dbReference>
<dbReference type="CDD" id="cd00067">
    <property type="entry name" value="GAL4"/>
    <property type="match status" value="1"/>
</dbReference>
<dbReference type="GO" id="GO:0005634">
    <property type="term" value="C:nucleus"/>
    <property type="evidence" value="ECO:0007669"/>
    <property type="project" value="UniProtKB-SubCell"/>
</dbReference>
<name>A0A6A6XNE7_9PLEO</name>
<feature type="compositionally biased region" description="Basic and acidic residues" evidence="6">
    <location>
        <begin position="131"/>
        <end position="149"/>
    </location>
</feature>
<evidence type="ECO:0000313" key="8">
    <source>
        <dbReference type="EMBL" id="KAF2798061.1"/>
    </source>
</evidence>
<gene>
    <name evidence="8" type="ORF">K505DRAFT_346843</name>
</gene>
<comment type="subcellular location">
    <subcellularLocation>
        <location evidence="1">Nucleus</location>
    </subcellularLocation>
</comment>
<dbReference type="GO" id="GO:0008270">
    <property type="term" value="F:zinc ion binding"/>
    <property type="evidence" value="ECO:0007669"/>
    <property type="project" value="InterPro"/>
</dbReference>
<keyword evidence="3" id="KW-0805">Transcription regulation</keyword>
<dbReference type="InterPro" id="IPR007219">
    <property type="entry name" value="XnlR_reg_dom"/>
</dbReference>
<dbReference type="GO" id="GO:0003677">
    <property type="term" value="F:DNA binding"/>
    <property type="evidence" value="ECO:0007669"/>
    <property type="project" value="InterPro"/>
</dbReference>
<dbReference type="SMART" id="SM00906">
    <property type="entry name" value="Fungal_trans"/>
    <property type="match status" value="1"/>
</dbReference>
<dbReference type="AlphaFoldDB" id="A0A6A6XNE7"/>
<dbReference type="SUPFAM" id="SSF57701">
    <property type="entry name" value="Zn2/Cys6 DNA-binding domain"/>
    <property type="match status" value="1"/>
</dbReference>
<feature type="domain" description="Zn(2)-C6 fungal-type" evidence="7">
    <location>
        <begin position="23"/>
        <end position="53"/>
    </location>
</feature>
<accession>A0A6A6XNE7</accession>
<keyword evidence="9" id="KW-1185">Reference proteome</keyword>
<dbReference type="Pfam" id="PF00172">
    <property type="entry name" value="Zn_clus"/>
    <property type="match status" value="1"/>
</dbReference>
<sequence>MSNTSPEAPQDVVAEPVQEYSLACNGCRRAKLRCSRDRPNCLHCRKTGLNCVYETKRVKPGLKAGAVENLHKRLGISTQYSKIYPIANEQNTVNTSVGQESTAYNILALLAKELPKLVNAQTNRPSPTSSERAEGPSKRRRLNNEDSHTKALQPIDYPELPEPELLEAMISAYFTHIHPLIPMIHQARFRQRLNHSDEREVLVVILHSMIIAASKFVPDASLLAESTMRARRWVVSTAMDNLSLESLQALIILAFTDIGNGDTAKAWSLVGSLTRTVEYSQLTQEHEESDYHPFCRPYDPLGHTQDWTETEERRRVFWNVFNLDRFCNITMGWNTSLTSDDVHRRLPCDGPLWRKQQPVVTPYFGIWDKSAGRIGNPIAFIPQYQSPGPAVNSADAQVQADNTSPGTSLQPHLTDMSTVGAFAYCVEATESMSRVTSYFLQQKINLRDQNEISAWLTRFKELDLRLVHWKMLLPQKWKTNMERQSTLMDPNLTTAHVTHNASMILLHQLIGYPPLIWGFRHRLPSSWSADTCYSAGIEIATITRNYLNHSTDGSPIGSQMLLIHWRYYEESQVAEEFWNLVESLEEMSRRWGAYSTLLTETGNLSAKYAAKLKELYEICARDNLYRINVMDYTKEIDHALISATEQRQTGTLYMQREDRDSSITEWPSRTSTMQQAVPNMTKIAPEPLQVPLMDAGEFSTIPQMILDQHFMNMDRVITFDDGSMFAAELDNGTW</sequence>
<dbReference type="OrthoDB" id="4456959at2759"/>
<dbReference type="Gene3D" id="4.10.240.10">
    <property type="entry name" value="Zn(2)-C6 fungal-type DNA-binding domain"/>
    <property type="match status" value="1"/>
</dbReference>
<evidence type="ECO:0000256" key="1">
    <source>
        <dbReference type="ARBA" id="ARBA00004123"/>
    </source>
</evidence>
<evidence type="ECO:0000313" key="9">
    <source>
        <dbReference type="Proteomes" id="UP000799757"/>
    </source>
</evidence>
<dbReference type="Proteomes" id="UP000799757">
    <property type="component" value="Unassembled WGS sequence"/>
</dbReference>
<organism evidence="8 9">
    <name type="scientific">Melanomma pulvis-pyrius CBS 109.77</name>
    <dbReference type="NCBI Taxonomy" id="1314802"/>
    <lineage>
        <taxon>Eukaryota</taxon>
        <taxon>Fungi</taxon>
        <taxon>Dikarya</taxon>
        <taxon>Ascomycota</taxon>
        <taxon>Pezizomycotina</taxon>
        <taxon>Dothideomycetes</taxon>
        <taxon>Pleosporomycetidae</taxon>
        <taxon>Pleosporales</taxon>
        <taxon>Melanommataceae</taxon>
        <taxon>Melanomma</taxon>
    </lineage>
</organism>
<keyword evidence="2" id="KW-0479">Metal-binding</keyword>
<dbReference type="PROSITE" id="PS50048">
    <property type="entry name" value="ZN2_CY6_FUNGAL_2"/>
    <property type="match status" value="1"/>
</dbReference>
<evidence type="ECO:0000256" key="3">
    <source>
        <dbReference type="ARBA" id="ARBA00023015"/>
    </source>
</evidence>
<dbReference type="InterPro" id="IPR001138">
    <property type="entry name" value="Zn2Cys6_DnaBD"/>
</dbReference>